<evidence type="ECO:0000313" key="2">
    <source>
        <dbReference type="EMBL" id="TKI62474.1"/>
    </source>
</evidence>
<dbReference type="EMBL" id="SZPY01000002">
    <property type="protein sequence ID" value="TKI62474.1"/>
    <property type="molecule type" value="Genomic_DNA"/>
</dbReference>
<keyword evidence="3" id="KW-1185">Reference proteome</keyword>
<proteinExistence type="predicted"/>
<comment type="caution">
    <text evidence="2">The sequence shown here is derived from an EMBL/GenBank/DDBJ whole genome shotgun (WGS) entry which is preliminary data.</text>
</comment>
<dbReference type="Proteomes" id="UP000307808">
    <property type="component" value="Unassembled WGS sequence"/>
</dbReference>
<dbReference type="AlphaFoldDB" id="A0A4U2YNN9"/>
<sequence length="436" mass="47767">MYGHSSAAVRDAVGELLHHQRLTKPIGAVHILDDPRFDDYRDDLALITRYRQVLLGWCCQLARITTAYSLPGTAGESSSSPARDLHEHLRSAYAHSPARAPSMDELTTPASTSVVEIWRTAARAAVLAEVDFNPTLAPAALSAGERIVMLKDIADVTHALVSLERRYRTLPGWLPLDNTRRLGRSAHLARLFADAQQVDYAIDHRGQRPCPGLMADGERTGIAGLLAAEHNLYVQLVRHFPDATTLRLVLDSQRLISAAASEIVTEADPDLTHLWAARAETYRLLTDHTRDLGGQIGHGAPAAREALILGTRLRMLGRPTMTPAQVDGLANLFNRVDARIAEIVRTGARQDLYFLRVPIPRIDTSSPGLTKPVRHRYAPLSAVGSDMVELVTSRFPTHGTQATHPAHAPRLTLSSNPRSSLAHGSEPWAVERSLEL</sequence>
<evidence type="ECO:0000256" key="1">
    <source>
        <dbReference type="SAM" id="MobiDB-lite"/>
    </source>
</evidence>
<dbReference type="RefSeq" id="WP_137065743.1">
    <property type="nucleotide sequence ID" value="NZ_CP040748.1"/>
</dbReference>
<organism evidence="2 3">
    <name type="scientific">Nocardioides jishulii</name>
    <dbReference type="NCBI Taxonomy" id="2575440"/>
    <lineage>
        <taxon>Bacteria</taxon>
        <taxon>Bacillati</taxon>
        <taxon>Actinomycetota</taxon>
        <taxon>Actinomycetes</taxon>
        <taxon>Propionibacteriales</taxon>
        <taxon>Nocardioidaceae</taxon>
        <taxon>Nocardioides</taxon>
    </lineage>
</organism>
<protein>
    <submittedName>
        <fullName evidence="2">Uncharacterized protein</fullName>
    </submittedName>
</protein>
<evidence type="ECO:0000313" key="3">
    <source>
        <dbReference type="Proteomes" id="UP000307808"/>
    </source>
</evidence>
<gene>
    <name evidence="2" type="ORF">FC770_08795</name>
</gene>
<reference evidence="2 3" key="1">
    <citation type="submission" date="2019-04" db="EMBL/GenBank/DDBJ databases">
        <authorList>
            <person name="Dong K."/>
        </authorList>
    </citation>
    <scope>NUCLEOTIDE SEQUENCE [LARGE SCALE GENOMIC DNA]</scope>
    <source>
        <strain evidence="3">dk3543</strain>
    </source>
</reference>
<feature type="region of interest" description="Disordered" evidence="1">
    <location>
        <begin position="398"/>
        <end position="426"/>
    </location>
</feature>
<name>A0A4U2YNN9_9ACTN</name>
<accession>A0A4U2YNN9</accession>
<dbReference type="OrthoDB" id="3759182at2"/>